<gene>
    <name evidence="2" type="ORF">SI7747_06008700</name>
    <name evidence="3" type="ORF">SI8410_06009370</name>
</gene>
<protein>
    <submittedName>
        <fullName evidence="2">Uncharacterized protein</fullName>
    </submittedName>
</protein>
<keyword evidence="4" id="KW-1185">Reference proteome</keyword>
<reference evidence="2" key="1">
    <citation type="submission" date="2019-12" db="EMBL/GenBank/DDBJ databases">
        <authorList>
            <person name="Scholz U."/>
            <person name="Mascher M."/>
            <person name="Fiebig A."/>
        </authorList>
    </citation>
    <scope>NUCLEOTIDE SEQUENCE</scope>
</reference>
<evidence type="ECO:0000313" key="3">
    <source>
        <dbReference type="EMBL" id="CAA7398705.1"/>
    </source>
</evidence>
<dbReference type="Proteomes" id="UP000663760">
    <property type="component" value="Chromosome 6"/>
</dbReference>
<evidence type="ECO:0000313" key="4">
    <source>
        <dbReference type="Proteomes" id="UP000663760"/>
    </source>
</evidence>
<dbReference type="AlphaFoldDB" id="A0A7I8IWE7"/>
<dbReference type="OrthoDB" id="1750598at2759"/>
<organism evidence="2">
    <name type="scientific">Spirodela intermedia</name>
    <name type="common">Intermediate duckweed</name>
    <dbReference type="NCBI Taxonomy" id="51605"/>
    <lineage>
        <taxon>Eukaryota</taxon>
        <taxon>Viridiplantae</taxon>
        <taxon>Streptophyta</taxon>
        <taxon>Embryophyta</taxon>
        <taxon>Tracheophyta</taxon>
        <taxon>Spermatophyta</taxon>
        <taxon>Magnoliopsida</taxon>
        <taxon>Liliopsida</taxon>
        <taxon>Araceae</taxon>
        <taxon>Lemnoideae</taxon>
        <taxon>Spirodela</taxon>
    </lineage>
</organism>
<proteinExistence type="predicted"/>
<feature type="region of interest" description="Disordered" evidence="1">
    <location>
        <begin position="1"/>
        <end position="30"/>
    </location>
</feature>
<dbReference type="EMBL" id="LR746269">
    <property type="protein sequence ID" value="CAA7398705.1"/>
    <property type="molecule type" value="Genomic_DNA"/>
</dbReference>
<name>A0A7I8IWE7_SPIIN</name>
<accession>A0A7I8IWE7</accession>
<sequence length="89" mass="9438">MVPAPTVRTHGGALDMLLGRGPPLPAEETTRTPAMVARKVATERASRWYAGTGEDDPNDMERMSTPSATALSIAATMSETRQPAGQQTL</sequence>
<dbReference type="EMBL" id="LR743593">
    <property type="protein sequence ID" value="CAA2622675.1"/>
    <property type="molecule type" value="Genomic_DNA"/>
</dbReference>
<evidence type="ECO:0000313" key="2">
    <source>
        <dbReference type="EMBL" id="CAA2622675.1"/>
    </source>
</evidence>
<evidence type="ECO:0000256" key="1">
    <source>
        <dbReference type="SAM" id="MobiDB-lite"/>
    </source>
</evidence>